<evidence type="ECO:0000256" key="3">
    <source>
        <dbReference type="ARBA" id="ARBA00022679"/>
    </source>
</evidence>
<dbReference type="InterPro" id="IPR023213">
    <property type="entry name" value="CAT-like_dom_sf"/>
</dbReference>
<dbReference type="InterPro" id="IPR001078">
    <property type="entry name" value="2-oxoacid_DH_actylTfrase"/>
</dbReference>
<reference evidence="12 13" key="1">
    <citation type="submission" date="2013-12" db="EMBL/GenBank/DDBJ databases">
        <authorList>
            <person name="Stott M."/>
        </authorList>
    </citation>
    <scope>NUCLEOTIDE SEQUENCE [LARGE SCALE GENOMIC DNA]</scope>
    <source>
        <strain evidence="12 13">K22</strain>
    </source>
</reference>
<evidence type="ECO:0000256" key="6">
    <source>
        <dbReference type="ARBA" id="ARBA00025211"/>
    </source>
</evidence>
<evidence type="ECO:0000313" key="12">
    <source>
        <dbReference type="EMBL" id="CDM64987.1"/>
    </source>
</evidence>
<comment type="subunit">
    <text evidence="2">Forms a 24-polypeptide structural core with octahedral symmetry.</text>
</comment>
<evidence type="ECO:0000256" key="5">
    <source>
        <dbReference type="ARBA" id="ARBA00023315"/>
    </source>
</evidence>
<name>A0A0B6WW64_9BACT</name>
<comment type="function">
    <text evidence="6">The pyruvate dehydrogenase complex catalyzes the overall conversion of pyruvate to acetyl-CoA and CO(2). It contains multiple copies of three enzymatic components: pyruvate dehydrogenase (E1), dihydrolipoamide acetyltransferase (E2) and lipoamide dehydrogenase (E3).</text>
</comment>
<comment type="cofactor">
    <cofactor evidence="8">
        <name>(R)-lipoate</name>
        <dbReference type="ChEBI" id="CHEBI:83088"/>
    </cofactor>
    <text evidence="8">Binds 1 lipoyl cofactor covalently.</text>
</comment>
<organism evidence="12 13">
    <name type="scientific">Pyrinomonas methylaliphatogenes</name>
    <dbReference type="NCBI Taxonomy" id="454194"/>
    <lineage>
        <taxon>Bacteria</taxon>
        <taxon>Pseudomonadati</taxon>
        <taxon>Acidobacteriota</taxon>
        <taxon>Blastocatellia</taxon>
        <taxon>Blastocatellales</taxon>
        <taxon>Pyrinomonadaceae</taxon>
        <taxon>Pyrinomonas</taxon>
    </lineage>
</organism>
<dbReference type="CDD" id="cd06849">
    <property type="entry name" value="lipoyl_domain"/>
    <property type="match status" value="1"/>
</dbReference>
<feature type="region of interest" description="Disordered" evidence="9">
    <location>
        <begin position="91"/>
        <end position="132"/>
    </location>
</feature>
<dbReference type="Gene3D" id="2.40.50.100">
    <property type="match status" value="1"/>
</dbReference>
<dbReference type="Pfam" id="PF00198">
    <property type="entry name" value="2-oxoacid_dh"/>
    <property type="match status" value="1"/>
</dbReference>
<dbReference type="PROSITE" id="PS50968">
    <property type="entry name" value="BIOTINYL_LIPOYL"/>
    <property type="match status" value="1"/>
</dbReference>
<dbReference type="Gene3D" id="3.30.559.10">
    <property type="entry name" value="Chloramphenicol acetyltransferase-like domain"/>
    <property type="match status" value="1"/>
</dbReference>
<dbReference type="OrthoDB" id="9805770at2"/>
<dbReference type="InterPro" id="IPR006257">
    <property type="entry name" value="LAT1"/>
</dbReference>
<keyword evidence="3 8" id="KW-0808">Transferase</keyword>
<evidence type="ECO:0000259" key="10">
    <source>
        <dbReference type="PROSITE" id="PS50968"/>
    </source>
</evidence>
<dbReference type="Proteomes" id="UP000031518">
    <property type="component" value="Unassembled WGS sequence"/>
</dbReference>
<dbReference type="FunFam" id="2.40.50.100:FF:000010">
    <property type="entry name" value="Acetyltransferase component of pyruvate dehydrogenase complex"/>
    <property type="match status" value="1"/>
</dbReference>
<keyword evidence="13" id="KW-1185">Reference proteome</keyword>
<evidence type="ECO:0000256" key="1">
    <source>
        <dbReference type="ARBA" id="ARBA00007317"/>
    </source>
</evidence>
<evidence type="ECO:0000259" key="11">
    <source>
        <dbReference type="PROSITE" id="PS51826"/>
    </source>
</evidence>
<evidence type="ECO:0000256" key="8">
    <source>
        <dbReference type="RuleBase" id="RU361137"/>
    </source>
</evidence>
<comment type="catalytic activity">
    <reaction evidence="7 8">
        <text>N(6)-[(R)-dihydrolipoyl]-L-lysyl-[protein] + acetyl-CoA = N(6)-[(R)-S(8)-acetyldihydrolipoyl]-L-lysyl-[protein] + CoA</text>
        <dbReference type="Rhea" id="RHEA:17017"/>
        <dbReference type="Rhea" id="RHEA-COMP:10475"/>
        <dbReference type="Rhea" id="RHEA-COMP:10478"/>
        <dbReference type="ChEBI" id="CHEBI:57287"/>
        <dbReference type="ChEBI" id="CHEBI:57288"/>
        <dbReference type="ChEBI" id="CHEBI:83100"/>
        <dbReference type="ChEBI" id="CHEBI:83111"/>
        <dbReference type="EC" id="2.3.1.12"/>
    </reaction>
</comment>
<keyword evidence="4 8" id="KW-0450">Lipoyl</keyword>
<dbReference type="SUPFAM" id="SSF51230">
    <property type="entry name" value="Single hybrid motif"/>
    <property type="match status" value="1"/>
</dbReference>
<dbReference type="SUPFAM" id="SSF47005">
    <property type="entry name" value="Peripheral subunit-binding domain of 2-oxo acid dehydrogenase complex"/>
    <property type="match status" value="1"/>
</dbReference>
<dbReference type="RefSeq" id="WP_041975053.1">
    <property type="nucleotide sequence ID" value="NZ_CBXV010000004.1"/>
</dbReference>
<dbReference type="PROSITE" id="PS51826">
    <property type="entry name" value="PSBD"/>
    <property type="match status" value="1"/>
</dbReference>
<protein>
    <recommendedName>
        <fullName evidence="8">Acetyltransferase component of pyruvate dehydrogenase complex</fullName>
        <ecNumber evidence="8">2.3.1.12</ecNumber>
    </recommendedName>
</protein>
<dbReference type="STRING" id="454194.PYK22_00983"/>
<dbReference type="Pfam" id="PF00364">
    <property type="entry name" value="Biotin_lipoyl"/>
    <property type="match status" value="1"/>
</dbReference>
<dbReference type="EC" id="2.3.1.12" evidence="8"/>
<dbReference type="InterPro" id="IPR045257">
    <property type="entry name" value="E2/Pdx1"/>
</dbReference>
<dbReference type="NCBIfam" id="TIGR01349">
    <property type="entry name" value="PDHac_trf_mito"/>
    <property type="match status" value="1"/>
</dbReference>
<accession>A0A0B6WW64</accession>
<dbReference type="Pfam" id="PF02817">
    <property type="entry name" value="E3_binding"/>
    <property type="match status" value="1"/>
</dbReference>
<feature type="domain" description="Lipoyl-binding" evidence="10">
    <location>
        <begin position="2"/>
        <end position="77"/>
    </location>
</feature>
<feature type="compositionally biased region" description="Basic and acidic residues" evidence="9">
    <location>
        <begin position="91"/>
        <end position="119"/>
    </location>
</feature>
<dbReference type="InterPro" id="IPR036625">
    <property type="entry name" value="E3-bd_dom_sf"/>
</dbReference>
<dbReference type="EMBL" id="CBXV010000004">
    <property type="protein sequence ID" value="CDM64987.1"/>
    <property type="molecule type" value="Genomic_DNA"/>
</dbReference>
<evidence type="ECO:0000256" key="2">
    <source>
        <dbReference type="ARBA" id="ARBA00011484"/>
    </source>
</evidence>
<dbReference type="PANTHER" id="PTHR23151">
    <property type="entry name" value="DIHYDROLIPOAMIDE ACETYL/SUCCINYL-TRANSFERASE-RELATED"/>
    <property type="match status" value="1"/>
</dbReference>
<dbReference type="InterPro" id="IPR000089">
    <property type="entry name" value="Biotin_lipoyl"/>
</dbReference>
<dbReference type="GO" id="GO:0006086">
    <property type="term" value="P:pyruvate decarboxylation to acetyl-CoA"/>
    <property type="evidence" value="ECO:0007669"/>
    <property type="project" value="InterPro"/>
</dbReference>
<proteinExistence type="inferred from homology"/>
<sequence length="422" mass="45749">MATKIVMPKLSPTMEEGQLARWLKKEGEQIAPGETIAEVDTDKATMEVTANTAGVLRKILVHEGESVPLGHPIAIVGEADEDISALLTEVEKSPGGEKVKQSAPAAEERAAREERREAPSPEAPSNGERGAERIFVSPIAARMAAEAGINLRTLKGSGPGGRIIKRDIEAAIEASRQAAPRLAEAAPAQPIPSEAAPYEEVPLTEMRRTIARRLASSIGPVPHFFLTTEIEMDRAIELRRSLNELDPELNISLNDIIVKVAAAALMQHPQVNASFQERAIRYYKQADIGVAVALEDGLITPVVRAANLKSLGTISREIRELAERARARKLKPEEYTGATFSVSNLGMFGIDEFTAIINPPEAGILAVGAAQPKPVVRDGEIVIRQMMRVTMSCDHRIIDGATGAQFLQTFKRLLENPLRLLI</sequence>
<dbReference type="SUPFAM" id="SSF52777">
    <property type="entry name" value="CoA-dependent acyltransferases"/>
    <property type="match status" value="1"/>
</dbReference>
<dbReference type="GO" id="GO:0045254">
    <property type="term" value="C:pyruvate dehydrogenase complex"/>
    <property type="evidence" value="ECO:0007669"/>
    <property type="project" value="UniProtKB-UniRule"/>
</dbReference>
<dbReference type="PANTHER" id="PTHR23151:SF90">
    <property type="entry name" value="DIHYDROLIPOYLLYSINE-RESIDUE ACETYLTRANSFERASE COMPONENT OF PYRUVATE DEHYDROGENASE COMPLEX, MITOCHONDRIAL-RELATED"/>
    <property type="match status" value="1"/>
</dbReference>
<comment type="similarity">
    <text evidence="1 8">Belongs to the 2-oxoacid dehydrogenase family.</text>
</comment>
<gene>
    <name evidence="12" type="ORF">PYK22_00983</name>
</gene>
<feature type="domain" description="Peripheral subunit-binding (PSBD)" evidence="11">
    <location>
        <begin position="135"/>
        <end position="172"/>
    </location>
</feature>
<evidence type="ECO:0000256" key="9">
    <source>
        <dbReference type="SAM" id="MobiDB-lite"/>
    </source>
</evidence>
<keyword evidence="5 8" id="KW-0012">Acyltransferase</keyword>
<reference evidence="12 13" key="2">
    <citation type="submission" date="2015-01" db="EMBL/GenBank/DDBJ databases">
        <title>Complete genome sequence of Pyrinomonas methylaliphatogenes type strain K22T.</title>
        <authorList>
            <person name="Lee K.C.Y."/>
            <person name="Power J.F."/>
            <person name="Dunfield P.F."/>
            <person name="Morgan X.C."/>
            <person name="Huttenhower C."/>
            <person name="Stott M.B."/>
        </authorList>
    </citation>
    <scope>NUCLEOTIDE SEQUENCE [LARGE SCALE GENOMIC DNA]</scope>
    <source>
        <strain evidence="12 13">K22</strain>
    </source>
</reference>
<evidence type="ECO:0000256" key="7">
    <source>
        <dbReference type="ARBA" id="ARBA00048370"/>
    </source>
</evidence>
<dbReference type="InterPro" id="IPR004167">
    <property type="entry name" value="PSBD"/>
</dbReference>
<evidence type="ECO:0000313" key="13">
    <source>
        <dbReference type="Proteomes" id="UP000031518"/>
    </source>
</evidence>
<keyword evidence="12" id="KW-0670">Pyruvate</keyword>
<dbReference type="AlphaFoldDB" id="A0A0B6WW64"/>
<dbReference type="Gene3D" id="4.10.320.10">
    <property type="entry name" value="E3-binding domain"/>
    <property type="match status" value="1"/>
</dbReference>
<dbReference type="InterPro" id="IPR011053">
    <property type="entry name" value="Single_hybrid_motif"/>
</dbReference>
<dbReference type="GO" id="GO:0004742">
    <property type="term" value="F:dihydrolipoyllysine-residue acetyltransferase activity"/>
    <property type="evidence" value="ECO:0007669"/>
    <property type="project" value="UniProtKB-UniRule"/>
</dbReference>
<evidence type="ECO:0000256" key="4">
    <source>
        <dbReference type="ARBA" id="ARBA00022823"/>
    </source>
</evidence>